<organism evidence="2 3">
    <name type="scientific">Candidatus Dechloromonas phosphorivorans</name>
    <dbReference type="NCBI Taxonomy" id="2899244"/>
    <lineage>
        <taxon>Bacteria</taxon>
        <taxon>Pseudomonadati</taxon>
        <taxon>Pseudomonadota</taxon>
        <taxon>Betaproteobacteria</taxon>
        <taxon>Rhodocyclales</taxon>
        <taxon>Azonexaceae</taxon>
        <taxon>Dechloromonas</taxon>
    </lineage>
</organism>
<feature type="transmembrane region" description="Helical" evidence="1">
    <location>
        <begin position="31"/>
        <end position="50"/>
    </location>
</feature>
<protein>
    <submittedName>
        <fullName evidence="2">Acyl transferase</fullName>
    </submittedName>
</protein>
<sequence>MTLRARLFGLFPLLWLAGSGACVLYLASAPGVVSVLALLAVLYLVPVATYRLHDAFWPLVEGSSRIDAPGYAPWWGGHQCQLMYSALPALEAALRLVPGLYSGWLRLWGSRVGRGVYWTPLVEITDRSLLEVGDGVVFGHRVACYAHLVKRRDVGLVLYVRRIRIGDGVLLGAGSRLGPGVCIEDGAVLPVQTDVGVGRRIRRPP</sequence>
<dbReference type="Proteomes" id="UP000808146">
    <property type="component" value="Unassembled WGS sequence"/>
</dbReference>
<comment type="caution">
    <text evidence="2">The sequence shown here is derived from an EMBL/GenBank/DDBJ whole genome shotgun (WGS) entry which is preliminary data.</text>
</comment>
<proteinExistence type="predicted"/>
<dbReference type="SUPFAM" id="SSF51161">
    <property type="entry name" value="Trimeric LpxA-like enzymes"/>
    <property type="match status" value="1"/>
</dbReference>
<gene>
    <name evidence="2" type="ORF">IPN75_08010</name>
</gene>
<accession>A0A9D7LPY7</accession>
<name>A0A9D7LPY7_9RHOO</name>
<keyword evidence="2" id="KW-0808">Transferase</keyword>
<dbReference type="Gene3D" id="2.160.10.10">
    <property type="entry name" value="Hexapeptide repeat proteins"/>
    <property type="match status" value="1"/>
</dbReference>
<dbReference type="EMBL" id="JADKBR010000007">
    <property type="protein sequence ID" value="MBK8890339.1"/>
    <property type="molecule type" value="Genomic_DNA"/>
</dbReference>
<keyword evidence="1" id="KW-0812">Transmembrane</keyword>
<dbReference type="PROSITE" id="PS51257">
    <property type="entry name" value="PROKAR_LIPOPROTEIN"/>
    <property type="match status" value="1"/>
</dbReference>
<evidence type="ECO:0000313" key="2">
    <source>
        <dbReference type="EMBL" id="MBK8890339.1"/>
    </source>
</evidence>
<reference evidence="2" key="1">
    <citation type="submission" date="2020-10" db="EMBL/GenBank/DDBJ databases">
        <title>Connecting structure to function with the recovery of over 1000 high-quality activated sludge metagenome-assembled genomes encoding full-length rRNA genes using long-read sequencing.</title>
        <authorList>
            <person name="Singleton C.M."/>
            <person name="Petriglieri F."/>
            <person name="Kristensen J.M."/>
            <person name="Kirkegaard R.H."/>
            <person name="Michaelsen T.Y."/>
            <person name="Andersen M.H."/>
            <person name="Karst S.M."/>
            <person name="Dueholm M.S."/>
            <person name="Nielsen P.H."/>
            <person name="Albertsen M."/>
        </authorList>
    </citation>
    <scope>NUCLEOTIDE SEQUENCE</scope>
    <source>
        <strain evidence="2">OdNE_18-Q3-R46-58_BAT3C.305</strain>
    </source>
</reference>
<keyword evidence="1" id="KW-1133">Transmembrane helix</keyword>
<dbReference type="InterPro" id="IPR011004">
    <property type="entry name" value="Trimer_LpxA-like_sf"/>
</dbReference>
<keyword evidence="1" id="KW-0472">Membrane</keyword>
<evidence type="ECO:0000256" key="1">
    <source>
        <dbReference type="SAM" id="Phobius"/>
    </source>
</evidence>
<dbReference type="AlphaFoldDB" id="A0A9D7LPY7"/>
<evidence type="ECO:0000313" key="3">
    <source>
        <dbReference type="Proteomes" id="UP000808146"/>
    </source>
</evidence>
<dbReference type="GO" id="GO:0016740">
    <property type="term" value="F:transferase activity"/>
    <property type="evidence" value="ECO:0007669"/>
    <property type="project" value="UniProtKB-KW"/>
</dbReference>